<keyword evidence="5" id="KW-0805">Transcription regulation</keyword>
<dbReference type="FunFam" id="1.10.10.60:FF:000257">
    <property type="entry name" value="Zinc-finger homeodomain protein 2"/>
    <property type="match status" value="1"/>
</dbReference>
<dbReference type="InterPro" id="IPR009057">
    <property type="entry name" value="Homeodomain-like_sf"/>
</dbReference>
<evidence type="ECO:0000313" key="12">
    <source>
        <dbReference type="EMBL" id="KAF7829984.1"/>
    </source>
</evidence>
<feature type="region of interest" description="Disordered" evidence="10">
    <location>
        <begin position="240"/>
        <end position="281"/>
    </location>
</feature>
<dbReference type="NCBIfam" id="TIGR01565">
    <property type="entry name" value="homeo_ZF_HD"/>
    <property type="match status" value="1"/>
</dbReference>
<feature type="domain" description="ZF-HD dimerization-type" evidence="11">
    <location>
        <begin position="137"/>
        <end position="186"/>
    </location>
</feature>
<keyword evidence="2" id="KW-0479">Metal-binding</keyword>
<gene>
    <name evidence="12" type="ORF">G2W53_012317</name>
</gene>
<dbReference type="InterPro" id="IPR006456">
    <property type="entry name" value="ZF_HD_homeobox_Cys/His_dimer"/>
</dbReference>
<dbReference type="GO" id="GO:0003700">
    <property type="term" value="F:DNA-binding transcription factor activity"/>
    <property type="evidence" value="ECO:0007669"/>
    <property type="project" value="TreeGrafter"/>
</dbReference>
<evidence type="ECO:0000256" key="4">
    <source>
        <dbReference type="ARBA" id="ARBA00022833"/>
    </source>
</evidence>
<keyword evidence="6 12" id="KW-0238">DNA-binding</keyword>
<keyword evidence="7 12" id="KW-0371">Homeobox</keyword>
<dbReference type="AlphaFoldDB" id="A0A834WSJ4"/>
<keyword evidence="8" id="KW-0804">Transcription</keyword>
<evidence type="ECO:0000256" key="7">
    <source>
        <dbReference type="ARBA" id="ARBA00023155"/>
    </source>
</evidence>
<dbReference type="Pfam" id="PF04770">
    <property type="entry name" value="ZF-HD_dimer"/>
    <property type="match status" value="1"/>
</dbReference>
<dbReference type="GO" id="GO:0005634">
    <property type="term" value="C:nucleus"/>
    <property type="evidence" value="ECO:0007669"/>
    <property type="project" value="UniProtKB-SubCell"/>
</dbReference>
<keyword evidence="3 12" id="KW-0863">Zinc-finger</keyword>
<proteinExistence type="predicted"/>
<dbReference type="PANTHER" id="PTHR31948">
    <property type="entry name" value="ZINC-FINGER HOMEODOMAIN PROTEIN 2"/>
    <property type="match status" value="1"/>
</dbReference>
<evidence type="ECO:0000256" key="2">
    <source>
        <dbReference type="ARBA" id="ARBA00022723"/>
    </source>
</evidence>
<evidence type="ECO:0000256" key="10">
    <source>
        <dbReference type="SAM" id="MobiDB-lite"/>
    </source>
</evidence>
<dbReference type="GO" id="GO:0050793">
    <property type="term" value="P:regulation of developmental process"/>
    <property type="evidence" value="ECO:0007669"/>
    <property type="project" value="TreeGrafter"/>
</dbReference>
<evidence type="ECO:0000256" key="3">
    <source>
        <dbReference type="ARBA" id="ARBA00022771"/>
    </source>
</evidence>
<dbReference type="OrthoDB" id="1921929at2759"/>
<evidence type="ECO:0000256" key="9">
    <source>
        <dbReference type="ARBA" id="ARBA00023242"/>
    </source>
</evidence>
<comment type="subcellular location">
    <subcellularLocation>
        <location evidence="1">Nucleus</location>
    </subcellularLocation>
</comment>
<reference evidence="12" key="1">
    <citation type="submission" date="2020-09" db="EMBL/GenBank/DDBJ databases">
        <title>Genome-Enabled Discovery of Anthraquinone Biosynthesis in Senna tora.</title>
        <authorList>
            <person name="Kang S.-H."/>
            <person name="Pandey R.P."/>
            <person name="Lee C.-M."/>
            <person name="Sim J.-S."/>
            <person name="Jeong J.-T."/>
            <person name="Choi B.-S."/>
            <person name="Jung M."/>
            <person name="Ginzburg D."/>
            <person name="Zhao K."/>
            <person name="Won S.Y."/>
            <person name="Oh T.-J."/>
            <person name="Yu Y."/>
            <person name="Kim N.-H."/>
            <person name="Lee O.R."/>
            <person name="Lee T.-H."/>
            <person name="Bashyal P."/>
            <person name="Kim T.-S."/>
            <person name="Lee W.-H."/>
            <person name="Kawkins C."/>
            <person name="Kim C.-K."/>
            <person name="Kim J.S."/>
            <person name="Ahn B.O."/>
            <person name="Rhee S.Y."/>
            <person name="Sohng J.K."/>
        </authorList>
    </citation>
    <scope>NUCLEOTIDE SEQUENCE</scope>
    <source>
        <tissue evidence="12">Leaf</tissue>
    </source>
</reference>
<evidence type="ECO:0000256" key="5">
    <source>
        <dbReference type="ARBA" id="ARBA00023015"/>
    </source>
</evidence>
<keyword evidence="9" id="KW-0539">Nucleus</keyword>
<dbReference type="PROSITE" id="PS51523">
    <property type="entry name" value="ZF_HD_DIMER"/>
    <property type="match status" value="1"/>
</dbReference>
<dbReference type="NCBIfam" id="TIGR01566">
    <property type="entry name" value="ZF_HD_prot_N"/>
    <property type="match status" value="1"/>
</dbReference>
<dbReference type="InterPro" id="IPR006455">
    <property type="entry name" value="Homeodomain_ZF_HD"/>
</dbReference>
<dbReference type="GO" id="GO:0008270">
    <property type="term" value="F:zinc ion binding"/>
    <property type="evidence" value="ECO:0007669"/>
    <property type="project" value="UniProtKB-KW"/>
</dbReference>
<organism evidence="12 13">
    <name type="scientific">Senna tora</name>
    <dbReference type="NCBI Taxonomy" id="362788"/>
    <lineage>
        <taxon>Eukaryota</taxon>
        <taxon>Viridiplantae</taxon>
        <taxon>Streptophyta</taxon>
        <taxon>Embryophyta</taxon>
        <taxon>Tracheophyta</taxon>
        <taxon>Spermatophyta</taxon>
        <taxon>Magnoliopsida</taxon>
        <taxon>eudicotyledons</taxon>
        <taxon>Gunneridae</taxon>
        <taxon>Pentapetalae</taxon>
        <taxon>rosids</taxon>
        <taxon>fabids</taxon>
        <taxon>Fabales</taxon>
        <taxon>Fabaceae</taxon>
        <taxon>Caesalpinioideae</taxon>
        <taxon>Cassia clade</taxon>
        <taxon>Senna</taxon>
    </lineage>
</organism>
<evidence type="ECO:0000256" key="8">
    <source>
        <dbReference type="ARBA" id="ARBA00023163"/>
    </source>
</evidence>
<dbReference type="Gene3D" id="1.10.10.60">
    <property type="entry name" value="Homeodomain-like"/>
    <property type="match status" value="1"/>
</dbReference>
<protein>
    <submittedName>
        <fullName evidence="12">Zinc-finger homeodomain protein 2-like</fullName>
    </submittedName>
</protein>
<keyword evidence="13" id="KW-1185">Reference proteome</keyword>
<dbReference type="SUPFAM" id="SSF46689">
    <property type="entry name" value="Homeodomain-like"/>
    <property type="match status" value="1"/>
</dbReference>
<evidence type="ECO:0000256" key="6">
    <source>
        <dbReference type="ARBA" id="ARBA00023125"/>
    </source>
</evidence>
<evidence type="ECO:0000313" key="13">
    <source>
        <dbReference type="Proteomes" id="UP000634136"/>
    </source>
</evidence>
<keyword evidence="4" id="KW-0862">Zinc</keyword>
<dbReference type="Proteomes" id="UP000634136">
    <property type="component" value="Unassembled WGS sequence"/>
</dbReference>
<comment type="caution">
    <text evidence="12">The sequence shown here is derived from an EMBL/GenBank/DDBJ whole genome shotgun (WGS) entry which is preliminary data.</text>
</comment>
<sequence>MWHDLVDKIRHWEKAEGTAPSAHITWKWVSEEGIEGKSIRSDLPPSEAESKFQLKHKQFESKLLKEKKKTKKKVEADMEFEEQEEEDMGMPASPPGYDSLNNSGTRSKIGVSVVGSEGGASTVTAGRKVGSTVTARYRECQKNHAVSLGAHALDGCGEFIAAGEEGTLDGLKCAACNCHRNFHRKETEGGEMISYHPPYHHQQFPPYYRAPPPLPPPAGYLHHHHHLAAQPMAQQRPLALPPAAWGGTSSRDEEDISNPSSSGGGGDGGRKKRHRTKFTQEQKEKMLAFAERVGWRIQKHDEAAVEEFCAETGVRRHVLKVWMHNNKNTLGKKP</sequence>
<evidence type="ECO:0000259" key="11">
    <source>
        <dbReference type="PROSITE" id="PS51523"/>
    </source>
</evidence>
<dbReference type="EMBL" id="JAAIUW010000005">
    <property type="protein sequence ID" value="KAF7829984.1"/>
    <property type="molecule type" value="Genomic_DNA"/>
</dbReference>
<name>A0A834WSJ4_9FABA</name>
<evidence type="ECO:0000256" key="1">
    <source>
        <dbReference type="ARBA" id="ARBA00004123"/>
    </source>
</evidence>
<accession>A0A834WSJ4</accession>
<dbReference type="PANTHER" id="PTHR31948:SF140">
    <property type="entry name" value="ZINC-FINGER HOMEODOMAIN PROTEIN 2"/>
    <property type="match status" value="1"/>
</dbReference>
<dbReference type="GO" id="GO:0000976">
    <property type="term" value="F:transcription cis-regulatory region binding"/>
    <property type="evidence" value="ECO:0007669"/>
    <property type="project" value="TreeGrafter"/>
</dbReference>